<evidence type="ECO:0000256" key="5">
    <source>
        <dbReference type="ARBA" id="ARBA00012927"/>
    </source>
</evidence>
<dbReference type="EMBL" id="BMJC01000001">
    <property type="protein sequence ID" value="GGA90568.1"/>
    <property type="molecule type" value="Genomic_DNA"/>
</dbReference>
<dbReference type="UniPathway" id="UPA00246"/>
<evidence type="ECO:0000256" key="9">
    <source>
        <dbReference type="HAMAP-Rule" id="MF_00106"/>
    </source>
</evidence>
<evidence type="ECO:0000256" key="6">
    <source>
        <dbReference type="ARBA" id="ARBA00023004"/>
    </source>
</evidence>
<dbReference type="Gene3D" id="3.20.20.150">
    <property type="entry name" value="Divalent-metal-dependent TIM barrel enzymes"/>
    <property type="match status" value="1"/>
</dbReference>
<comment type="caution">
    <text evidence="10">The sequence shown here is derived from an EMBL/GenBank/DDBJ whole genome shotgun (WGS) entry which is preliminary data.</text>
</comment>
<name>A0A8J2UAT0_9BACT</name>
<comment type="function">
    <text evidence="2 9">Catalyzes the dehydration of D-mannonate.</text>
</comment>
<reference evidence="10" key="1">
    <citation type="journal article" date="2014" name="Int. J. Syst. Evol. Microbiol.">
        <title>Complete genome sequence of Corynebacterium casei LMG S-19264T (=DSM 44701T), isolated from a smear-ripened cheese.</title>
        <authorList>
            <consortium name="US DOE Joint Genome Institute (JGI-PGF)"/>
            <person name="Walter F."/>
            <person name="Albersmeier A."/>
            <person name="Kalinowski J."/>
            <person name="Ruckert C."/>
        </authorList>
    </citation>
    <scope>NUCLEOTIDE SEQUENCE</scope>
    <source>
        <strain evidence="10">CGMCC 1.15448</strain>
    </source>
</reference>
<evidence type="ECO:0000256" key="1">
    <source>
        <dbReference type="ARBA" id="ARBA00001794"/>
    </source>
</evidence>
<organism evidence="10 11">
    <name type="scientific">Puia dinghuensis</name>
    <dbReference type="NCBI Taxonomy" id="1792502"/>
    <lineage>
        <taxon>Bacteria</taxon>
        <taxon>Pseudomonadati</taxon>
        <taxon>Bacteroidota</taxon>
        <taxon>Chitinophagia</taxon>
        <taxon>Chitinophagales</taxon>
        <taxon>Chitinophagaceae</taxon>
        <taxon>Puia</taxon>
    </lineage>
</organism>
<protein>
    <recommendedName>
        <fullName evidence="5 9">Mannonate dehydratase</fullName>
        <ecNumber evidence="5 9">4.2.1.8</ecNumber>
    </recommendedName>
    <alternativeName>
        <fullName evidence="9">D-mannonate hydro-lyase</fullName>
    </alternativeName>
</protein>
<dbReference type="PANTHER" id="PTHR30387">
    <property type="entry name" value="MANNONATE DEHYDRATASE"/>
    <property type="match status" value="1"/>
</dbReference>
<dbReference type="Pfam" id="PF03786">
    <property type="entry name" value="UxuA"/>
    <property type="match status" value="1"/>
</dbReference>
<sequence length="385" mass="43525">MEETMRWYGPNDPVSLWDIRQAGCTGVVTALHHVPVGEVWTLEEIQKRKTEVENAGMRWTVIESLPVHEDIKKQTGNYKKYIANYQESLRNVAKGGLEVVTYNFMPILDWMRTDIAYEMADRSRALRFEKAAFIAFDLFLLKRPGAEKDYTAAEIAAAEKRLSTMTATEKETLYRNTLLGLPGSEERFTEEQILAALKTYEGIDAAKLKQHLFYFLQQVVPVAEAEGLKMAIHPDDPPYPILGLPRIVSTERDARELLDCAPSPANGLCFCTGSYGVRADNDLPGMVRRLGDHIHFIHLRSTKRDAEGNFYEADHLTGDVDMVAVIRELLAVQEKRGLSLPMRPDHGHQMLDDLNKKTYPGYSAIGRLRGLAELRGVQWGLAYGR</sequence>
<dbReference type="GO" id="GO:0042840">
    <property type="term" value="P:D-glucuronate catabolic process"/>
    <property type="evidence" value="ECO:0007669"/>
    <property type="project" value="TreeGrafter"/>
</dbReference>
<dbReference type="PIRSF" id="PIRSF016049">
    <property type="entry name" value="Man_dehyd"/>
    <property type="match status" value="1"/>
</dbReference>
<comment type="pathway">
    <text evidence="3 9">Carbohydrate metabolism; pentose and glucuronate interconversion.</text>
</comment>
<dbReference type="GO" id="GO:0030145">
    <property type="term" value="F:manganese ion binding"/>
    <property type="evidence" value="ECO:0007669"/>
    <property type="project" value="TreeGrafter"/>
</dbReference>
<accession>A0A8J2UAT0</accession>
<dbReference type="Proteomes" id="UP000607559">
    <property type="component" value="Unassembled WGS sequence"/>
</dbReference>
<keyword evidence="7 9" id="KW-0464">Manganese</keyword>
<keyword evidence="6 9" id="KW-0408">Iron</keyword>
<evidence type="ECO:0000256" key="2">
    <source>
        <dbReference type="ARBA" id="ARBA00002713"/>
    </source>
</evidence>
<dbReference type="GO" id="GO:0008927">
    <property type="term" value="F:mannonate dehydratase activity"/>
    <property type="evidence" value="ECO:0007669"/>
    <property type="project" value="UniProtKB-UniRule"/>
</dbReference>
<comment type="catalytic activity">
    <reaction evidence="1 9">
        <text>D-mannonate = 2-dehydro-3-deoxy-D-gluconate + H2O</text>
        <dbReference type="Rhea" id="RHEA:20097"/>
        <dbReference type="ChEBI" id="CHEBI:15377"/>
        <dbReference type="ChEBI" id="CHEBI:17767"/>
        <dbReference type="ChEBI" id="CHEBI:57990"/>
        <dbReference type="EC" id="4.2.1.8"/>
    </reaction>
</comment>
<dbReference type="NCBIfam" id="NF003027">
    <property type="entry name" value="PRK03906.1"/>
    <property type="match status" value="1"/>
</dbReference>
<evidence type="ECO:0000313" key="11">
    <source>
        <dbReference type="Proteomes" id="UP000607559"/>
    </source>
</evidence>
<keyword evidence="11" id="KW-1185">Reference proteome</keyword>
<comment type="similarity">
    <text evidence="4 9">Belongs to the mannonate dehydratase family.</text>
</comment>
<evidence type="ECO:0000313" key="10">
    <source>
        <dbReference type="EMBL" id="GGA90568.1"/>
    </source>
</evidence>
<proteinExistence type="inferred from homology"/>
<dbReference type="SUPFAM" id="SSF51658">
    <property type="entry name" value="Xylose isomerase-like"/>
    <property type="match status" value="1"/>
</dbReference>
<dbReference type="AlphaFoldDB" id="A0A8J2UAT0"/>
<evidence type="ECO:0000256" key="4">
    <source>
        <dbReference type="ARBA" id="ARBA00007389"/>
    </source>
</evidence>
<gene>
    <name evidence="9 10" type="primary">uxuA</name>
    <name evidence="10" type="ORF">GCM10011511_12270</name>
</gene>
<dbReference type="HAMAP" id="MF_00106">
    <property type="entry name" value="UxuA"/>
    <property type="match status" value="1"/>
</dbReference>
<dbReference type="EC" id="4.2.1.8" evidence="5 9"/>
<reference evidence="10" key="2">
    <citation type="submission" date="2020-09" db="EMBL/GenBank/DDBJ databases">
        <authorList>
            <person name="Sun Q."/>
            <person name="Zhou Y."/>
        </authorList>
    </citation>
    <scope>NUCLEOTIDE SEQUENCE</scope>
    <source>
        <strain evidence="10">CGMCC 1.15448</strain>
    </source>
</reference>
<evidence type="ECO:0000256" key="8">
    <source>
        <dbReference type="ARBA" id="ARBA00023239"/>
    </source>
</evidence>
<dbReference type="InterPro" id="IPR004628">
    <property type="entry name" value="Man_deHydtase"/>
</dbReference>
<dbReference type="NCBIfam" id="TIGR00695">
    <property type="entry name" value="uxuA"/>
    <property type="match status" value="1"/>
</dbReference>
<evidence type="ECO:0000256" key="3">
    <source>
        <dbReference type="ARBA" id="ARBA00004892"/>
    </source>
</evidence>
<evidence type="ECO:0000256" key="7">
    <source>
        <dbReference type="ARBA" id="ARBA00023211"/>
    </source>
</evidence>
<keyword evidence="8 9" id="KW-0456">Lyase</keyword>
<dbReference type="PANTHER" id="PTHR30387:SF2">
    <property type="entry name" value="MANNONATE DEHYDRATASE"/>
    <property type="match status" value="1"/>
</dbReference>
<dbReference type="GO" id="GO:0008198">
    <property type="term" value="F:ferrous iron binding"/>
    <property type="evidence" value="ECO:0007669"/>
    <property type="project" value="TreeGrafter"/>
</dbReference>
<comment type="cofactor">
    <cofactor evidence="9">
        <name>Fe(2+)</name>
        <dbReference type="ChEBI" id="CHEBI:29033"/>
    </cofactor>
    <cofactor evidence="9">
        <name>Mn(2+)</name>
        <dbReference type="ChEBI" id="CHEBI:29035"/>
    </cofactor>
</comment>
<dbReference type="InterPro" id="IPR036237">
    <property type="entry name" value="Xyl_isomerase-like_sf"/>
</dbReference>